<evidence type="ECO:0000313" key="2">
    <source>
        <dbReference type="Proteomes" id="UP000567179"/>
    </source>
</evidence>
<reference evidence="1 2" key="1">
    <citation type="journal article" date="2020" name="ISME J.">
        <title>Uncovering the hidden diversity of litter-decomposition mechanisms in mushroom-forming fungi.</title>
        <authorList>
            <person name="Floudas D."/>
            <person name="Bentzer J."/>
            <person name="Ahren D."/>
            <person name="Johansson T."/>
            <person name="Persson P."/>
            <person name="Tunlid A."/>
        </authorList>
    </citation>
    <scope>NUCLEOTIDE SEQUENCE [LARGE SCALE GENOMIC DNA]</scope>
    <source>
        <strain evidence="1 2">CBS 101986</strain>
    </source>
</reference>
<gene>
    <name evidence="1" type="ORF">D9619_011188</name>
</gene>
<keyword evidence="2" id="KW-1185">Reference proteome</keyword>
<dbReference type="Proteomes" id="UP000567179">
    <property type="component" value="Unassembled WGS sequence"/>
</dbReference>
<sequence length="143" mass="15867">MHAFSVSSPSQHLRLFRVAGIGYLNSSGRLQTPIFLLLLPYLLFRLRIRLLRSFQSRHSCTACHPRDLSPHYRIWLQHNVGVFSSLDPNSAISRVSTVYGHRSVHLAPLQGLQAVFSALANSDDDGEERTSAASKANSDLVGI</sequence>
<evidence type="ECO:0000313" key="1">
    <source>
        <dbReference type="EMBL" id="KAF5324408.1"/>
    </source>
</evidence>
<proteinExistence type="predicted"/>
<name>A0A8H5BJT7_9AGAR</name>
<accession>A0A8H5BJT7</accession>
<protein>
    <submittedName>
        <fullName evidence="1">Uncharacterized protein</fullName>
    </submittedName>
</protein>
<dbReference type="EMBL" id="JAACJJ010000016">
    <property type="protein sequence ID" value="KAF5324408.1"/>
    <property type="molecule type" value="Genomic_DNA"/>
</dbReference>
<organism evidence="1 2">
    <name type="scientific">Psilocybe cf. subviscida</name>
    <dbReference type="NCBI Taxonomy" id="2480587"/>
    <lineage>
        <taxon>Eukaryota</taxon>
        <taxon>Fungi</taxon>
        <taxon>Dikarya</taxon>
        <taxon>Basidiomycota</taxon>
        <taxon>Agaricomycotina</taxon>
        <taxon>Agaricomycetes</taxon>
        <taxon>Agaricomycetidae</taxon>
        <taxon>Agaricales</taxon>
        <taxon>Agaricineae</taxon>
        <taxon>Strophariaceae</taxon>
        <taxon>Psilocybe</taxon>
    </lineage>
</organism>
<dbReference type="AlphaFoldDB" id="A0A8H5BJT7"/>
<comment type="caution">
    <text evidence="1">The sequence shown here is derived from an EMBL/GenBank/DDBJ whole genome shotgun (WGS) entry which is preliminary data.</text>
</comment>